<comment type="similarity">
    <text evidence="2">Belongs to the TLS1 family.</text>
</comment>
<feature type="compositionally biased region" description="Basic and acidic residues" evidence="4">
    <location>
        <begin position="74"/>
        <end position="84"/>
    </location>
</feature>
<dbReference type="GO" id="GO:0000398">
    <property type="term" value="P:mRNA splicing, via spliceosome"/>
    <property type="evidence" value="ECO:0007669"/>
    <property type="project" value="TreeGrafter"/>
</dbReference>
<feature type="compositionally biased region" description="Polar residues" evidence="4">
    <location>
        <begin position="113"/>
        <end position="124"/>
    </location>
</feature>
<evidence type="ECO:0000256" key="4">
    <source>
        <dbReference type="SAM" id="MobiDB-lite"/>
    </source>
</evidence>
<feature type="region of interest" description="Disordered" evidence="4">
    <location>
        <begin position="57"/>
        <end position="124"/>
    </location>
</feature>
<evidence type="ECO:0000313" key="5">
    <source>
        <dbReference type="EMBL" id="KIM19964.1"/>
    </source>
</evidence>
<evidence type="ECO:0000256" key="1">
    <source>
        <dbReference type="ARBA" id="ARBA00004123"/>
    </source>
</evidence>
<dbReference type="Proteomes" id="UP000054097">
    <property type="component" value="Unassembled WGS sequence"/>
</dbReference>
<evidence type="ECO:0000313" key="6">
    <source>
        <dbReference type="Proteomes" id="UP000054097"/>
    </source>
</evidence>
<feature type="compositionally biased region" description="Basic residues" evidence="4">
    <location>
        <begin position="1"/>
        <end position="11"/>
    </location>
</feature>
<dbReference type="HOGENOM" id="CLU_053736_0_1_1"/>
<feature type="compositionally biased region" description="Acidic residues" evidence="4">
    <location>
        <begin position="18"/>
        <end position="31"/>
    </location>
</feature>
<keyword evidence="6" id="KW-1185">Reference proteome</keyword>
<sequence>MFKAKSRPKNQRKQEPKPEDDEATSQQEDEASASGKAEGQISLEDMMALRALRRAKQGIDASKLAMGDPKKRKHDETEEGKTSKETIYGLQRPKDEEADPLADQSVKARRAVRNNNFTQQTNTLDVDKHMMAYIEENLKVMREQQRAGPSRDKDADDHHTSEQDVAGGIIKFGDKYKTTGKEVKEGSVTTSLAMLSGIPEVDLGMDARLRNIQETEKAKRAAAEEKLSSRSGQSTGSTVGPGLDSKPGEDEARLAATRFYNPHLRQQSDEALLKQAKLQALGLPPPDPQKRHRTDRQEMATDEAVMERFRKRMKR</sequence>
<dbReference type="AlphaFoldDB" id="A0A0C3AIR6"/>
<proteinExistence type="inferred from homology"/>
<dbReference type="OrthoDB" id="5627at2759"/>
<keyword evidence="3" id="KW-0539">Nucleus</keyword>
<dbReference type="GO" id="GO:0005681">
    <property type="term" value="C:spliceosomal complex"/>
    <property type="evidence" value="ECO:0007669"/>
    <property type="project" value="TreeGrafter"/>
</dbReference>
<dbReference type="PANTHER" id="PTHR13486">
    <property type="entry name" value="TELOMERE LENGTH AND SILENCING PROTEIN 1 TLS1 FAMILY MEMBER"/>
    <property type="match status" value="1"/>
</dbReference>
<dbReference type="EMBL" id="KN824500">
    <property type="protein sequence ID" value="KIM19964.1"/>
    <property type="molecule type" value="Genomic_DNA"/>
</dbReference>
<feature type="region of interest" description="Disordered" evidence="4">
    <location>
        <begin position="140"/>
        <end position="167"/>
    </location>
</feature>
<feature type="region of interest" description="Disordered" evidence="4">
    <location>
        <begin position="275"/>
        <end position="315"/>
    </location>
</feature>
<dbReference type="STRING" id="933852.A0A0C3AIR6"/>
<gene>
    <name evidence="5" type="ORF">M408DRAFT_334194</name>
</gene>
<dbReference type="PANTHER" id="PTHR13486:SF2">
    <property type="entry name" value="SPLICING FACTOR C9ORF78"/>
    <property type="match status" value="1"/>
</dbReference>
<dbReference type="Pfam" id="PF07052">
    <property type="entry name" value="Hep_59"/>
    <property type="match status" value="1"/>
</dbReference>
<organism evidence="5 6">
    <name type="scientific">Serendipita vermifera MAFF 305830</name>
    <dbReference type="NCBI Taxonomy" id="933852"/>
    <lineage>
        <taxon>Eukaryota</taxon>
        <taxon>Fungi</taxon>
        <taxon>Dikarya</taxon>
        <taxon>Basidiomycota</taxon>
        <taxon>Agaricomycotina</taxon>
        <taxon>Agaricomycetes</taxon>
        <taxon>Sebacinales</taxon>
        <taxon>Serendipitaceae</taxon>
        <taxon>Serendipita</taxon>
    </lineage>
</organism>
<reference evidence="6" key="2">
    <citation type="submission" date="2015-01" db="EMBL/GenBank/DDBJ databases">
        <title>Evolutionary Origins and Diversification of the Mycorrhizal Mutualists.</title>
        <authorList>
            <consortium name="DOE Joint Genome Institute"/>
            <consortium name="Mycorrhizal Genomics Consortium"/>
            <person name="Kohler A."/>
            <person name="Kuo A."/>
            <person name="Nagy L.G."/>
            <person name="Floudas D."/>
            <person name="Copeland A."/>
            <person name="Barry K.W."/>
            <person name="Cichocki N."/>
            <person name="Veneault-Fourrey C."/>
            <person name="LaButti K."/>
            <person name="Lindquist E.A."/>
            <person name="Lipzen A."/>
            <person name="Lundell T."/>
            <person name="Morin E."/>
            <person name="Murat C."/>
            <person name="Riley R."/>
            <person name="Ohm R."/>
            <person name="Sun H."/>
            <person name="Tunlid A."/>
            <person name="Henrissat B."/>
            <person name="Grigoriev I.V."/>
            <person name="Hibbett D.S."/>
            <person name="Martin F."/>
        </authorList>
    </citation>
    <scope>NUCLEOTIDE SEQUENCE [LARGE SCALE GENOMIC DNA]</scope>
    <source>
        <strain evidence="6">MAFF 305830</strain>
    </source>
</reference>
<name>A0A0C3AIR6_SERVB</name>
<dbReference type="InterPro" id="IPR010756">
    <property type="entry name" value="Tls1-like"/>
</dbReference>
<protein>
    <recommendedName>
        <fullName evidence="7">Hepatocellular carcinoma-associated antigen 59 domain-containing protein</fullName>
    </recommendedName>
</protein>
<evidence type="ECO:0000256" key="3">
    <source>
        <dbReference type="ARBA" id="ARBA00023242"/>
    </source>
</evidence>
<accession>A0A0C3AIR6</accession>
<feature type="compositionally biased region" description="Basic and acidic residues" evidence="4">
    <location>
        <begin position="215"/>
        <end position="228"/>
    </location>
</feature>
<feature type="compositionally biased region" description="Polar residues" evidence="4">
    <location>
        <begin position="229"/>
        <end position="238"/>
    </location>
</feature>
<evidence type="ECO:0008006" key="7">
    <source>
        <dbReference type="Google" id="ProtNLM"/>
    </source>
</evidence>
<feature type="region of interest" description="Disordered" evidence="4">
    <location>
        <begin position="1"/>
        <end position="45"/>
    </location>
</feature>
<comment type="subcellular location">
    <subcellularLocation>
        <location evidence="1">Nucleus</location>
    </subcellularLocation>
</comment>
<feature type="region of interest" description="Disordered" evidence="4">
    <location>
        <begin position="215"/>
        <end position="253"/>
    </location>
</feature>
<evidence type="ECO:0000256" key="2">
    <source>
        <dbReference type="ARBA" id="ARBA00007643"/>
    </source>
</evidence>
<feature type="compositionally biased region" description="Basic and acidic residues" evidence="4">
    <location>
        <begin position="140"/>
        <end position="162"/>
    </location>
</feature>
<reference evidence="5 6" key="1">
    <citation type="submission" date="2014-04" db="EMBL/GenBank/DDBJ databases">
        <authorList>
            <consortium name="DOE Joint Genome Institute"/>
            <person name="Kuo A."/>
            <person name="Zuccaro A."/>
            <person name="Kohler A."/>
            <person name="Nagy L.G."/>
            <person name="Floudas D."/>
            <person name="Copeland A."/>
            <person name="Barry K.W."/>
            <person name="Cichocki N."/>
            <person name="Veneault-Fourrey C."/>
            <person name="LaButti K."/>
            <person name="Lindquist E.A."/>
            <person name="Lipzen A."/>
            <person name="Lundell T."/>
            <person name="Morin E."/>
            <person name="Murat C."/>
            <person name="Sun H."/>
            <person name="Tunlid A."/>
            <person name="Henrissat B."/>
            <person name="Grigoriev I.V."/>
            <person name="Hibbett D.S."/>
            <person name="Martin F."/>
            <person name="Nordberg H.P."/>
            <person name="Cantor M.N."/>
            <person name="Hua S.X."/>
        </authorList>
    </citation>
    <scope>NUCLEOTIDE SEQUENCE [LARGE SCALE GENOMIC DNA]</scope>
    <source>
        <strain evidence="5 6">MAFF 305830</strain>
    </source>
</reference>